<evidence type="ECO:0000313" key="7">
    <source>
        <dbReference type="Proteomes" id="UP000886653"/>
    </source>
</evidence>
<proteinExistence type="predicted"/>
<dbReference type="PROSITE" id="PS00036">
    <property type="entry name" value="BZIP_BASIC"/>
    <property type="match status" value="1"/>
</dbReference>
<gene>
    <name evidence="6" type="ORF">CROQUDRAFT_96902</name>
</gene>
<dbReference type="Gene3D" id="1.20.5.170">
    <property type="match status" value="1"/>
</dbReference>
<dbReference type="InterPro" id="IPR050936">
    <property type="entry name" value="AP-1-like"/>
</dbReference>
<dbReference type="EMBL" id="MU167332">
    <property type="protein sequence ID" value="KAG0142980.1"/>
    <property type="molecule type" value="Genomic_DNA"/>
</dbReference>
<comment type="caution">
    <text evidence="6">The sequence shown here is derived from an EMBL/GenBank/DDBJ whole genome shotgun (WGS) entry which is preliminary data.</text>
</comment>
<evidence type="ECO:0000256" key="4">
    <source>
        <dbReference type="SAM" id="MobiDB-lite"/>
    </source>
</evidence>
<evidence type="ECO:0000256" key="1">
    <source>
        <dbReference type="ARBA" id="ARBA00004123"/>
    </source>
</evidence>
<feature type="compositionally biased region" description="Polar residues" evidence="4">
    <location>
        <begin position="158"/>
        <end position="168"/>
    </location>
</feature>
<reference evidence="6" key="1">
    <citation type="submission" date="2013-11" db="EMBL/GenBank/DDBJ databases">
        <title>Genome sequence of the fusiform rust pathogen reveals effectors for host alternation and coevolution with pine.</title>
        <authorList>
            <consortium name="DOE Joint Genome Institute"/>
            <person name="Smith K."/>
            <person name="Pendleton A."/>
            <person name="Kubisiak T."/>
            <person name="Anderson C."/>
            <person name="Salamov A."/>
            <person name="Aerts A."/>
            <person name="Riley R."/>
            <person name="Clum A."/>
            <person name="Lindquist E."/>
            <person name="Ence D."/>
            <person name="Campbell M."/>
            <person name="Kronenberg Z."/>
            <person name="Feau N."/>
            <person name="Dhillon B."/>
            <person name="Hamelin R."/>
            <person name="Burleigh J."/>
            <person name="Smith J."/>
            <person name="Yandell M."/>
            <person name="Nelson C."/>
            <person name="Grigoriev I."/>
            <person name="Davis J."/>
        </authorList>
    </citation>
    <scope>NUCLEOTIDE SEQUENCE</scope>
    <source>
        <strain evidence="6">G11</strain>
    </source>
</reference>
<feature type="region of interest" description="Disordered" evidence="4">
    <location>
        <begin position="177"/>
        <end position="196"/>
    </location>
</feature>
<dbReference type="SUPFAM" id="SSF57959">
    <property type="entry name" value="Leucine zipper domain"/>
    <property type="match status" value="1"/>
</dbReference>
<evidence type="ECO:0000256" key="3">
    <source>
        <dbReference type="SAM" id="Coils"/>
    </source>
</evidence>
<dbReference type="InterPro" id="IPR004827">
    <property type="entry name" value="bZIP"/>
</dbReference>
<protein>
    <recommendedName>
        <fullName evidence="5">BZIP domain-containing protein</fullName>
    </recommendedName>
</protein>
<evidence type="ECO:0000256" key="2">
    <source>
        <dbReference type="ARBA" id="ARBA00023242"/>
    </source>
</evidence>
<dbReference type="GO" id="GO:0090575">
    <property type="term" value="C:RNA polymerase II transcription regulator complex"/>
    <property type="evidence" value="ECO:0007669"/>
    <property type="project" value="TreeGrafter"/>
</dbReference>
<feature type="compositionally biased region" description="Low complexity" evidence="4">
    <location>
        <begin position="139"/>
        <end position="157"/>
    </location>
</feature>
<dbReference type="InterPro" id="IPR046347">
    <property type="entry name" value="bZIP_sf"/>
</dbReference>
<dbReference type="Pfam" id="PF00170">
    <property type="entry name" value="bZIP_1"/>
    <property type="match status" value="1"/>
</dbReference>
<accession>A0A9P6NAI0</accession>
<feature type="coiled-coil region" evidence="3">
    <location>
        <begin position="219"/>
        <end position="277"/>
    </location>
</feature>
<dbReference type="AlphaFoldDB" id="A0A9P6NAI0"/>
<sequence>MHSSSTLASLLNIQSNEESNLKSKPIELLNPISMSSSIVQSAKDQDIHHLISSSSSGSNESNSIDVSTSSSSTSSSPISSSNSSNFKFNSHLNLKPIQSYNPNHHKLESTYKSLDWNSISLPPIESSSPYKKPRTSIDSNNNNNNNNNNSTYSNSINHYQPQSHSISSLLDEEDQSDYHNINDSTNLTTRPLKNTKRAAQNRAAQRAFRERKDKYVRDLENKSNKLDDYILLYNQLKEREKIILKNKDDDSKYISTLENQLKDANQEINHLKKLLNQK</sequence>
<feature type="region of interest" description="Disordered" evidence="4">
    <location>
        <begin position="122"/>
        <end position="168"/>
    </location>
</feature>
<keyword evidence="7" id="KW-1185">Reference proteome</keyword>
<dbReference type="PANTHER" id="PTHR40621:SF6">
    <property type="entry name" value="AP-1-LIKE TRANSCRIPTION FACTOR YAP1-RELATED"/>
    <property type="match status" value="1"/>
</dbReference>
<name>A0A9P6NAI0_9BASI</name>
<dbReference type="Proteomes" id="UP000886653">
    <property type="component" value="Unassembled WGS sequence"/>
</dbReference>
<feature type="domain" description="BZIP" evidence="5">
    <location>
        <begin position="196"/>
        <end position="211"/>
    </location>
</feature>
<feature type="compositionally biased region" description="Polar residues" evidence="4">
    <location>
        <begin position="178"/>
        <end position="192"/>
    </location>
</feature>
<dbReference type="PANTHER" id="PTHR40621">
    <property type="entry name" value="TRANSCRIPTION FACTOR KAPC-RELATED"/>
    <property type="match status" value="1"/>
</dbReference>
<evidence type="ECO:0000259" key="5">
    <source>
        <dbReference type="PROSITE" id="PS00036"/>
    </source>
</evidence>
<keyword evidence="2" id="KW-0539">Nucleus</keyword>
<evidence type="ECO:0000313" key="6">
    <source>
        <dbReference type="EMBL" id="KAG0142980.1"/>
    </source>
</evidence>
<comment type="subcellular location">
    <subcellularLocation>
        <location evidence="1">Nucleus</location>
    </subcellularLocation>
</comment>
<organism evidence="6 7">
    <name type="scientific">Cronartium quercuum f. sp. fusiforme G11</name>
    <dbReference type="NCBI Taxonomy" id="708437"/>
    <lineage>
        <taxon>Eukaryota</taxon>
        <taxon>Fungi</taxon>
        <taxon>Dikarya</taxon>
        <taxon>Basidiomycota</taxon>
        <taxon>Pucciniomycotina</taxon>
        <taxon>Pucciniomycetes</taxon>
        <taxon>Pucciniales</taxon>
        <taxon>Coleosporiaceae</taxon>
        <taxon>Cronartium</taxon>
    </lineage>
</organism>
<feature type="region of interest" description="Disordered" evidence="4">
    <location>
        <begin position="51"/>
        <end position="85"/>
    </location>
</feature>
<dbReference type="GO" id="GO:0001228">
    <property type="term" value="F:DNA-binding transcription activator activity, RNA polymerase II-specific"/>
    <property type="evidence" value="ECO:0007669"/>
    <property type="project" value="TreeGrafter"/>
</dbReference>
<feature type="compositionally biased region" description="Low complexity" evidence="4">
    <location>
        <begin position="52"/>
        <end position="85"/>
    </location>
</feature>
<keyword evidence="3" id="KW-0175">Coiled coil</keyword>
<dbReference type="GO" id="GO:0000976">
    <property type="term" value="F:transcription cis-regulatory region binding"/>
    <property type="evidence" value="ECO:0007669"/>
    <property type="project" value="InterPro"/>
</dbReference>